<dbReference type="Proteomes" id="UP001281656">
    <property type="component" value="Unassembled WGS sequence"/>
</dbReference>
<evidence type="ECO:0000313" key="1">
    <source>
        <dbReference type="EMBL" id="MDW8801795.1"/>
    </source>
</evidence>
<comment type="caution">
    <text evidence="1">The sequence shown here is derived from an EMBL/GenBank/DDBJ whole genome shotgun (WGS) entry which is preliminary data.</text>
</comment>
<sequence>MIYLVTIGSKIEKVNTDEENLNNHLKEPDSGEDVGLYREVEFLDKLGQDERFQYSINNMPTERVISLLKEKCYNLIDEFNLGL</sequence>
<gene>
    <name evidence="1" type="ORF">P8V03_11620</name>
</gene>
<evidence type="ECO:0000313" key="2">
    <source>
        <dbReference type="Proteomes" id="UP001281656"/>
    </source>
</evidence>
<name>A0ABU4JUG2_9CLOT</name>
<keyword evidence="2" id="KW-1185">Reference proteome</keyword>
<dbReference type="EMBL" id="JARUJP010000012">
    <property type="protein sequence ID" value="MDW8801795.1"/>
    <property type="molecule type" value="Genomic_DNA"/>
</dbReference>
<protein>
    <submittedName>
        <fullName evidence="1">Uncharacterized protein</fullName>
    </submittedName>
</protein>
<accession>A0ABU4JUG2</accession>
<organism evidence="1 2">
    <name type="scientific">Clostridium tanneri</name>
    <dbReference type="NCBI Taxonomy" id="3037988"/>
    <lineage>
        <taxon>Bacteria</taxon>
        <taxon>Bacillati</taxon>
        <taxon>Bacillota</taxon>
        <taxon>Clostridia</taxon>
        <taxon>Eubacteriales</taxon>
        <taxon>Clostridiaceae</taxon>
        <taxon>Clostridium</taxon>
    </lineage>
</organism>
<reference evidence="1 2" key="1">
    <citation type="submission" date="2023-04" db="EMBL/GenBank/DDBJ databases">
        <title>Clostridium tannerae sp. nov., isolated from the fecal material of an alpaca.</title>
        <authorList>
            <person name="Miller S."/>
            <person name="Hendry M."/>
            <person name="King J."/>
            <person name="Sankaranarayanan K."/>
            <person name="Lawson P.A."/>
        </authorList>
    </citation>
    <scope>NUCLEOTIDE SEQUENCE [LARGE SCALE GENOMIC DNA]</scope>
    <source>
        <strain evidence="1 2">A1-XYC3</strain>
    </source>
</reference>
<dbReference type="RefSeq" id="WP_318798236.1">
    <property type="nucleotide sequence ID" value="NZ_JARUJP010000012.1"/>
</dbReference>
<proteinExistence type="predicted"/>